<sequence length="930" mass="106078">MPPRRMTFLRDIPRVTIPDEYSRHAGSQHRLWFIWYIWHHLTGTRRRPPWMDIVCGDVDGGLWLLEDEDEECIKEFVIYLAVYYSFDLMPAQMPMVDWNDASRALDARLSQTILSNQLAHVTSKTRLRVIAWLVVVGPLRKDRILRDEGVPTIERLIHHWAMSMGLFRDGAETCEICSVSHLLPLWIETLVEIYSLEDLGSLPWGPCDCLESHLAVALASTWPKRKTGPETQVGSTSLVLRLLYELVVPRWPLIHWVAFRTVVDNPVDHEAFLKVLSRGPDQDLFIWDPVDESELCRVLAKGNMYTQDWNRYMLEIDLQNWLRIGSTTWIARRIRHRSDDMKIRLVALLLTHASARIATRNIFVQHNVNIDSLFTSKPAAFQNILAPLNVSLNNFLFISIASVMAEDYQERSTLTDLESVEFWASSNLTTWLLTQSEKLCRTIWHASPRSSLSERVQDMYLAFNRLPRNLVMYTYSLVQQSNRHGEAIQFPDIADQWESGFLASFSHYCVNVKKLLSLLKQGLQTRAFSTTIATTVYEHMNRDLCAVVARLVLFLRDPESYKKFLMCSGKEVQRLLDLLQNLLDLDSFAVVKPTLFQALLRLSRSSGVQPRCFALSGLQKVGQQVTGGSFGDIWKGLVRGQSVCVKVMRVFEDSDIEDALKEFGREALIWRQLCHPNVLPFFGVYYLEGRPCLVSPWMEDGHIMKFLKTNEPDDAERLSLILDVAQGLEYLHEQKIVHGDLKGLNILVTPSRRACIADFGVSTIANTMTVRFTHSTGTHSRAGTSRYLAPELFRMDNPAQIHPGSDVYAFACVCYEILTGKVPFYELPNDMAVMMRVAGGQRPQRQMSCSGTTSLDGLWELMQKCWDGKVELRPTASEVVKSLSGPLIGARTKPIATDWDEESTSKFRRSLQAEPLLPSVAQIEHILLGD</sequence>
<organism evidence="2 3">
    <name type="scientific">Mycena sanguinolenta</name>
    <dbReference type="NCBI Taxonomy" id="230812"/>
    <lineage>
        <taxon>Eukaryota</taxon>
        <taxon>Fungi</taxon>
        <taxon>Dikarya</taxon>
        <taxon>Basidiomycota</taxon>
        <taxon>Agaricomycotina</taxon>
        <taxon>Agaricomycetes</taxon>
        <taxon>Agaricomycetidae</taxon>
        <taxon>Agaricales</taxon>
        <taxon>Marasmiineae</taxon>
        <taxon>Mycenaceae</taxon>
        <taxon>Mycena</taxon>
    </lineage>
</organism>
<reference evidence="2" key="1">
    <citation type="submission" date="2020-05" db="EMBL/GenBank/DDBJ databases">
        <title>Mycena genomes resolve the evolution of fungal bioluminescence.</title>
        <authorList>
            <person name="Tsai I.J."/>
        </authorList>
    </citation>
    <scope>NUCLEOTIDE SEQUENCE</scope>
    <source>
        <strain evidence="2">160909Yilan</strain>
    </source>
</reference>
<dbReference type="OrthoDB" id="2995351at2759"/>
<keyword evidence="2" id="KW-0808">Transferase</keyword>
<gene>
    <name evidence="2" type="ORF">MSAN_00179500</name>
</gene>
<name>A0A8H6ZHQ7_9AGAR</name>
<dbReference type="GO" id="GO:0004674">
    <property type="term" value="F:protein serine/threonine kinase activity"/>
    <property type="evidence" value="ECO:0007669"/>
    <property type="project" value="TreeGrafter"/>
</dbReference>
<dbReference type="GO" id="GO:0005524">
    <property type="term" value="F:ATP binding"/>
    <property type="evidence" value="ECO:0007669"/>
    <property type="project" value="InterPro"/>
</dbReference>
<dbReference type="PROSITE" id="PS00108">
    <property type="entry name" value="PROTEIN_KINASE_ST"/>
    <property type="match status" value="1"/>
</dbReference>
<dbReference type="Pfam" id="PF07714">
    <property type="entry name" value="PK_Tyr_Ser-Thr"/>
    <property type="match status" value="1"/>
</dbReference>
<keyword evidence="3" id="KW-1185">Reference proteome</keyword>
<dbReference type="Gene3D" id="1.10.510.10">
    <property type="entry name" value="Transferase(Phosphotransferase) domain 1"/>
    <property type="match status" value="1"/>
</dbReference>
<dbReference type="AlphaFoldDB" id="A0A8H6ZHQ7"/>
<dbReference type="Proteomes" id="UP000623467">
    <property type="component" value="Unassembled WGS sequence"/>
</dbReference>
<protein>
    <submittedName>
        <fullName evidence="2">Protein kinase domain-containing protein</fullName>
    </submittedName>
</protein>
<evidence type="ECO:0000313" key="2">
    <source>
        <dbReference type="EMBL" id="KAF7377569.1"/>
    </source>
</evidence>
<dbReference type="SUPFAM" id="SSF56112">
    <property type="entry name" value="Protein kinase-like (PK-like)"/>
    <property type="match status" value="1"/>
</dbReference>
<accession>A0A8H6ZHQ7</accession>
<dbReference type="InterPro" id="IPR008271">
    <property type="entry name" value="Ser/Thr_kinase_AS"/>
</dbReference>
<comment type="caution">
    <text evidence="2">The sequence shown here is derived from an EMBL/GenBank/DDBJ whole genome shotgun (WGS) entry which is preliminary data.</text>
</comment>
<dbReference type="PROSITE" id="PS50011">
    <property type="entry name" value="PROTEIN_KINASE_DOM"/>
    <property type="match status" value="1"/>
</dbReference>
<proteinExistence type="predicted"/>
<dbReference type="InterPro" id="IPR000719">
    <property type="entry name" value="Prot_kinase_dom"/>
</dbReference>
<dbReference type="EMBL" id="JACAZH010000001">
    <property type="protein sequence ID" value="KAF7377569.1"/>
    <property type="molecule type" value="Genomic_DNA"/>
</dbReference>
<evidence type="ECO:0000313" key="3">
    <source>
        <dbReference type="Proteomes" id="UP000623467"/>
    </source>
</evidence>
<dbReference type="PANTHER" id="PTHR44329">
    <property type="entry name" value="SERINE/THREONINE-PROTEIN KINASE TNNI3K-RELATED"/>
    <property type="match status" value="1"/>
</dbReference>
<feature type="domain" description="Protein kinase" evidence="1">
    <location>
        <begin position="619"/>
        <end position="888"/>
    </location>
</feature>
<dbReference type="InterPro" id="IPR011009">
    <property type="entry name" value="Kinase-like_dom_sf"/>
</dbReference>
<dbReference type="InterPro" id="IPR051681">
    <property type="entry name" value="Ser/Thr_Kinases-Pseudokinases"/>
</dbReference>
<dbReference type="InterPro" id="IPR001245">
    <property type="entry name" value="Ser-Thr/Tyr_kinase_cat_dom"/>
</dbReference>
<evidence type="ECO:0000259" key="1">
    <source>
        <dbReference type="PROSITE" id="PS50011"/>
    </source>
</evidence>
<dbReference type="SMART" id="SM00220">
    <property type="entry name" value="S_TKc"/>
    <property type="match status" value="1"/>
</dbReference>
<keyword evidence="2" id="KW-0418">Kinase</keyword>